<dbReference type="Proteomes" id="UP000092666">
    <property type="component" value="Unassembled WGS sequence"/>
</dbReference>
<organism evidence="4 5">
    <name type="scientific">Kwoniella heveanensis BCC8398</name>
    <dbReference type="NCBI Taxonomy" id="1296120"/>
    <lineage>
        <taxon>Eukaryota</taxon>
        <taxon>Fungi</taxon>
        <taxon>Dikarya</taxon>
        <taxon>Basidiomycota</taxon>
        <taxon>Agaricomycotina</taxon>
        <taxon>Tremellomycetes</taxon>
        <taxon>Tremellales</taxon>
        <taxon>Cryptococcaceae</taxon>
        <taxon>Kwoniella</taxon>
    </lineage>
</organism>
<gene>
    <name evidence="4" type="ORF">I316_03031</name>
</gene>
<dbReference type="InterPro" id="IPR003010">
    <property type="entry name" value="C-N_Hydrolase"/>
</dbReference>
<reference evidence="5" key="2">
    <citation type="submission" date="2013-12" db="EMBL/GenBank/DDBJ databases">
        <title>Evolution of pathogenesis and genome organization in the Tremellales.</title>
        <authorList>
            <person name="Cuomo C."/>
            <person name="Litvintseva A."/>
            <person name="Heitman J."/>
            <person name="Chen Y."/>
            <person name="Sun S."/>
            <person name="Springer D."/>
            <person name="Dromer F."/>
            <person name="Young S."/>
            <person name="Zeng Q."/>
            <person name="Chapman S."/>
            <person name="Gujja S."/>
            <person name="Saif S."/>
            <person name="Birren B."/>
        </authorList>
    </citation>
    <scope>NUCLEOTIDE SEQUENCE [LARGE SCALE GENOMIC DNA]</scope>
    <source>
        <strain evidence="5">BCC8398</strain>
    </source>
</reference>
<dbReference type="PANTHER" id="PTHR46044">
    <property type="entry name" value="NITRILASE"/>
    <property type="match status" value="1"/>
</dbReference>
<reference evidence="4 5" key="1">
    <citation type="submission" date="2013-07" db="EMBL/GenBank/DDBJ databases">
        <title>The Genome Sequence of Cryptococcus heveanensis BCC8398.</title>
        <authorList>
            <consortium name="The Broad Institute Genome Sequencing Platform"/>
            <person name="Cuomo C."/>
            <person name="Litvintseva A."/>
            <person name="Chen Y."/>
            <person name="Heitman J."/>
            <person name="Sun S."/>
            <person name="Springer D."/>
            <person name="Dromer F."/>
            <person name="Young S.K."/>
            <person name="Zeng Q."/>
            <person name="Gargeya S."/>
            <person name="Fitzgerald M."/>
            <person name="Abouelleil A."/>
            <person name="Alvarado L."/>
            <person name="Berlin A.M."/>
            <person name="Chapman S.B."/>
            <person name="Dewar J."/>
            <person name="Goldberg J."/>
            <person name="Griggs A."/>
            <person name="Gujja S."/>
            <person name="Hansen M."/>
            <person name="Howarth C."/>
            <person name="Imamovic A."/>
            <person name="Larimer J."/>
            <person name="McCowan C."/>
            <person name="Murphy C."/>
            <person name="Pearson M."/>
            <person name="Priest M."/>
            <person name="Roberts A."/>
            <person name="Saif S."/>
            <person name="Shea T."/>
            <person name="Sykes S."/>
            <person name="Wortman J."/>
            <person name="Nusbaum C."/>
            <person name="Birren B."/>
        </authorList>
    </citation>
    <scope>NUCLEOTIDE SEQUENCE [LARGE SCALE GENOMIC DNA]</scope>
    <source>
        <strain evidence="4 5">BCC8398</strain>
    </source>
</reference>
<evidence type="ECO:0000256" key="1">
    <source>
        <dbReference type="ARBA" id="ARBA00008129"/>
    </source>
</evidence>
<evidence type="ECO:0000256" key="2">
    <source>
        <dbReference type="PROSITE-ProRule" id="PRU10139"/>
    </source>
</evidence>
<dbReference type="GO" id="GO:0000257">
    <property type="term" value="F:nitrilase activity"/>
    <property type="evidence" value="ECO:0007669"/>
    <property type="project" value="UniProtKB-ARBA"/>
</dbReference>
<comment type="similarity">
    <text evidence="1">Belongs to the carbon-nitrogen hydrolase superfamily. Nitrilase family.</text>
</comment>
<dbReference type="GO" id="GO:0016836">
    <property type="term" value="F:hydro-lyase activity"/>
    <property type="evidence" value="ECO:0007669"/>
    <property type="project" value="UniProtKB-ARBA"/>
</dbReference>
<dbReference type="AlphaFoldDB" id="A0A1B9GWR3"/>
<sequence length="326" mass="35588">MAPIKVAAVQSASVAFDLPATVHKLIALVGEAKQDGAQLVMFPEAFLGGYPRHLDFRIGARTDADREWYSRYVAAGVRVPRDAVGRDWLAEQADVSDDFWAFAQLCKVAKEQQVHLSVGIIERSLVGATLWCCNILIGPTGILLSRHRKLQPTAAERVVWSQGEAVNKDGNNVSDNLPVVATPLGRIGGLICWENLMPLARYVLYQKGVDIYTAPTADGRITWLPSMQHIALEGRCFVVSANQYHTSKDYPEDYPAASASTEEEVWSRGGSCIISPLGEVLAGPLWDKEGIIYAEIDVDTLAGAKLDFDPVGHYARGNLLTELIKG</sequence>
<dbReference type="OrthoDB" id="10250282at2759"/>
<dbReference type="EMBL" id="KI669499">
    <property type="protein sequence ID" value="OCF35479.1"/>
    <property type="molecule type" value="Genomic_DNA"/>
</dbReference>
<dbReference type="InterPro" id="IPR044149">
    <property type="entry name" value="Nitrilases_CHs"/>
</dbReference>
<protein>
    <recommendedName>
        <fullName evidence="3">CN hydrolase domain-containing protein</fullName>
    </recommendedName>
</protein>
<evidence type="ECO:0000259" key="3">
    <source>
        <dbReference type="PROSITE" id="PS50263"/>
    </source>
</evidence>
<evidence type="ECO:0000313" key="4">
    <source>
        <dbReference type="EMBL" id="OCF35479.1"/>
    </source>
</evidence>
<dbReference type="InterPro" id="IPR036526">
    <property type="entry name" value="C-N_Hydrolase_sf"/>
</dbReference>
<dbReference type="STRING" id="1296120.A0A1B9GWR3"/>
<dbReference type="PROSITE" id="PS00921">
    <property type="entry name" value="NITRIL_CHT_2"/>
    <property type="match status" value="1"/>
</dbReference>
<keyword evidence="5" id="KW-1185">Reference proteome</keyword>
<proteinExistence type="inferred from homology"/>
<feature type="domain" description="CN hydrolase" evidence="3">
    <location>
        <begin position="4"/>
        <end position="298"/>
    </location>
</feature>
<dbReference type="PANTHER" id="PTHR46044:SF1">
    <property type="entry name" value="CN HYDROLASE DOMAIN-CONTAINING PROTEIN"/>
    <property type="match status" value="1"/>
</dbReference>
<dbReference type="CDD" id="cd07564">
    <property type="entry name" value="nitrilases_CHs"/>
    <property type="match status" value="1"/>
</dbReference>
<dbReference type="InterPro" id="IPR000132">
    <property type="entry name" value="Nitrilase/CN_hydratase_CS"/>
</dbReference>
<evidence type="ECO:0000313" key="5">
    <source>
        <dbReference type="Proteomes" id="UP000092666"/>
    </source>
</evidence>
<dbReference type="PROSITE" id="PS00920">
    <property type="entry name" value="NITRIL_CHT_1"/>
    <property type="match status" value="1"/>
</dbReference>
<feature type="active site" description="Proton acceptor" evidence="2">
    <location>
        <position position="44"/>
    </location>
</feature>
<dbReference type="Gene3D" id="3.60.110.10">
    <property type="entry name" value="Carbon-nitrogen hydrolase"/>
    <property type="match status" value="1"/>
</dbReference>
<name>A0A1B9GWR3_9TREE</name>
<accession>A0A1B9GWR3</accession>
<dbReference type="Pfam" id="PF00795">
    <property type="entry name" value="CN_hydrolase"/>
    <property type="match status" value="1"/>
</dbReference>
<dbReference type="SUPFAM" id="SSF56317">
    <property type="entry name" value="Carbon-nitrogen hydrolase"/>
    <property type="match status" value="1"/>
</dbReference>
<dbReference type="PROSITE" id="PS50263">
    <property type="entry name" value="CN_HYDROLASE"/>
    <property type="match status" value="1"/>
</dbReference>